<name>A0A432YVK2_9GAMM</name>
<dbReference type="RefSeq" id="WP_126751017.1">
    <property type="nucleotide sequence ID" value="NZ_JBHUMT010000016.1"/>
</dbReference>
<protein>
    <submittedName>
        <fullName evidence="1">Peptidase</fullName>
    </submittedName>
</protein>
<dbReference type="EMBL" id="PIQA01000001">
    <property type="protein sequence ID" value="RUO67337.1"/>
    <property type="molecule type" value="Genomic_DNA"/>
</dbReference>
<evidence type="ECO:0000313" key="1">
    <source>
        <dbReference type="EMBL" id="RUO67337.1"/>
    </source>
</evidence>
<dbReference type="AlphaFoldDB" id="A0A432YVK2"/>
<proteinExistence type="predicted"/>
<dbReference type="InterPro" id="IPR011990">
    <property type="entry name" value="TPR-like_helical_dom_sf"/>
</dbReference>
<dbReference type="Proteomes" id="UP000288361">
    <property type="component" value="Unassembled WGS sequence"/>
</dbReference>
<accession>A0A432YVK2</accession>
<evidence type="ECO:0000313" key="2">
    <source>
        <dbReference type="Proteomes" id="UP000288361"/>
    </source>
</evidence>
<gene>
    <name evidence="1" type="ORF">CWI73_00240</name>
</gene>
<dbReference type="Gene3D" id="1.25.40.10">
    <property type="entry name" value="Tetratricopeptide repeat domain"/>
    <property type="match status" value="1"/>
</dbReference>
<sequence length="376" mass="42636">MMKKSLIALTVLVFGSIGHQHLTSNQERFLHAESGDIHAQFELAHSYWQQGQKTSAYYWWERAANSGSVKSINRLMTHFPQSSDKWLTLAANAGISSAIDAVAKRQLVSSSFSLERWVARWQHEQTAWLEKQFDSLNSFENNPQCKTTLAVIGHNHSQKSGYLKVLSALEESAFEVNWCSQWVVDSELECTLQGERERASCSATESADYEIIFAESGIASASDRQIVLTKHSSRAVILHEVAHWLGLADEYPMSEVLAESFCQGLYLHKSLNIVVTDASNNKLYEPDIKALYERLPWKNSLDSWRDIAQYNGSYWVLGSDDKQHDIGLFKADTCNAEARFQAWKPVKETTAMEQHATEYWPAIYLQLIESQSETAN</sequence>
<reference evidence="1 2" key="1">
    <citation type="journal article" date="2011" name="Front. Microbiol.">
        <title>Genomic signatures of strain selection and enhancement in Bacillus atrophaeus var. globigii, a historical biowarfare simulant.</title>
        <authorList>
            <person name="Gibbons H.S."/>
            <person name="Broomall S.M."/>
            <person name="McNew L.A."/>
            <person name="Daligault H."/>
            <person name="Chapman C."/>
            <person name="Bruce D."/>
            <person name="Karavis M."/>
            <person name="Krepps M."/>
            <person name="McGregor P.A."/>
            <person name="Hong C."/>
            <person name="Park K.H."/>
            <person name="Akmal A."/>
            <person name="Feldman A."/>
            <person name="Lin J.S."/>
            <person name="Chang W.E."/>
            <person name="Higgs B.W."/>
            <person name="Demirev P."/>
            <person name="Lindquist J."/>
            <person name="Liem A."/>
            <person name="Fochler E."/>
            <person name="Read T.D."/>
            <person name="Tapia R."/>
            <person name="Johnson S."/>
            <person name="Bishop-Lilly K.A."/>
            <person name="Detter C."/>
            <person name="Han C."/>
            <person name="Sozhamannan S."/>
            <person name="Rosenzweig C.N."/>
            <person name="Skowronski E.W."/>
        </authorList>
    </citation>
    <scope>NUCLEOTIDE SEQUENCE [LARGE SCALE GENOMIC DNA]</scope>
    <source>
        <strain evidence="1 2">TPS4-2</strain>
    </source>
</reference>
<comment type="caution">
    <text evidence="1">The sequence shown here is derived from an EMBL/GenBank/DDBJ whole genome shotgun (WGS) entry which is preliminary data.</text>
</comment>
<dbReference type="SUPFAM" id="SSF81901">
    <property type="entry name" value="HCP-like"/>
    <property type="match status" value="1"/>
</dbReference>
<organism evidence="1 2">
    <name type="scientific">Idiomarina piscisalsi</name>
    <dbReference type="NCBI Taxonomy" id="1096243"/>
    <lineage>
        <taxon>Bacteria</taxon>
        <taxon>Pseudomonadati</taxon>
        <taxon>Pseudomonadota</taxon>
        <taxon>Gammaproteobacteria</taxon>
        <taxon>Alteromonadales</taxon>
        <taxon>Idiomarinaceae</taxon>
        <taxon>Idiomarina</taxon>
    </lineage>
</organism>